<keyword evidence="2 10" id="KW-0963">Cytoplasm</keyword>
<keyword evidence="13" id="KW-1185">Reference proteome</keyword>
<dbReference type="RefSeq" id="WP_015470863.1">
    <property type="nucleotide sequence ID" value="NC_020813.1"/>
</dbReference>
<evidence type="ECO:0000256" key="6">
    <source>
        <dbReference type="ARBA" id="ARBA00022694"/>
    </source>
</evidence>
<dbReference type="InterPro" id="IPR002218">
    <property type="entry name" value="MnmG-rel"/>
</dbReference>
<evidence type="ECO:0000256" key="3">
    <source>
        <dbReference type="ARBA" id="ARBA00022603"/>
    </source>
</evidence>
<dbReference type="SUPFAM" id="SSF51905">
    <property type="entry name" value="FAD/NAD(P)-binding domain"/>
    <property type="match status" value="1"/>
</dbReference>
<evidence type="ECO:0000313" key="13">
    <source>
        <dbReference type="Proteomes" id="UP000012040"/>
    </source>
</evidence>
<organism evidence="12 13">
    <name type="scientific">Pseudobdellovibrio exovorus JSS</name>
    <dbReference type="NCBI Taxonomy" id="1184267"/>
    <lineage>
        <taxon>Bacteria</taxon>
        <taxon>Pseudomonadati</taxon>
        <taxon>Bdellovibrionota</taxon>
        <taxon>Bdellovibrionia</taxon>
        <taxon>Bdellovibrionales</taxon>
        <taxon>Pseudobdellovibrionaceae</taxon>
        <taxon>Pseudobdellovibrio</taxon>
    </lineage>
</organism>
<dbReference type="HAMAP" id="MF_01037">
    <property type="entry name" value="TrmFO"/>
    <property type="match status" value="1"/>
</dbReference>
<dbReference type="eggNOG" id="COG1206">
    <property type="taxonomic scope" value="Bacteria"/>
</dbReference>
<evidence type="ECO:0000256" key="9">
    <source>
        <dbReference type="ARBA" id="ARBA00023027"/>
    </source>
</evidence>
<reference evidence="12 13" key="1">
    <citation type="journal article" date="2013" name="ISME J.">
        <title>By their genes ye shall know them: genomic signatures of predatory bacteria.</title>
        <authorList>
            <person name="Pasternak Z."/>
            <person name="Pietrokovski S."/>
            <person name="Rotem O."/>
            <person name="Gophna U."/>
            <person name="Lurie-Weinberger M.N."/>
            <person name="Jurkevitch E."/>
        </authorList>
    </citation>
    <scope>NUCLEOTIDE SEQUENCE [LARGE SCALE GENOMIC DNA]</scope>
    <source>
        <strain evidence="12 13">JSS</strain>
    </source>
</reference>
<dbReference type="Proteomes" id="UP000012040">
    <property type="component" value="Chromosome"/>
</dbReference>
<comment type="catalytic activity">
    <reaction evidence="10">
        <text>uridine(54) in tRNA + (6R)-5,10-methylene-5,6,7,8-tetrahydrofolate + NADH + H(+) = 5-methyluridine(54) in tRNA + (6S)-5,6,7,8-tetrahydrofolate + NAD(+)</text>
        <dbReference type="Rhea" id="RHEA:16873"/>
        <dbReference type="Rhea" id="RHEA-COMP:10167"/>
        <dbReference type="Rhea" id="RHEA-COMP:10193"/>
        <dbReference type="ChEBI" id="CHEBI:15378"/>
        <dbReference type="ChEBI" id="CHEBI:15636"/>
        <dbReference type="ChEBI" id="CHEBI:57453"/>
        <dbReference type="ChEBI" id="CHEBI:57540"/>
        <dbReference type="ChEBI" id="CHEBI:57945"/>
        <dbReference type="ChEBI" id="CHEBI:65315"/>
        <dbReference type="ChEBI" id="CHEBI:74447"/>
        <dbReference type="EC" id="2.1.1.74"/>
    </reaction>
</comment>
<dbReference type="AlphaFoldDB" id="M4VAX3"/>
<dbReference type="InterPro" id="IPR036188">
    <property type="entry name" value="FAD/NAD-bd_sf"/>
</dbReference>
<dbReference type="GO" id="GO:0050660">
    <property type="term" value="F:flavin adenine dinucleotide binding"/>
    <property type="evidence" value="ECO:0007669"/>
    <property type="project" value="UniProtKB-UniRule"/>
</dbReference>
<comment type="catalytic activity">
    <reaction evidence="10">
        <text>uridine(54) in tRNA + (6R)-5,10-methylene-5,6,7,8-tetrahydrofolate + NADPH + H(+) = 5-methyluridine(54) in tRNA + (6S)-5,6,7,8-tetrahydrofolate + NADP(+)</text>
        <dbReference type="Rhea" id="RHEA:62372"/>
        <dbReference type="Rhea" id="RHEA-COMP:10167"/>
        <dbReference type="Rhea" id="RHEA-COMP:10193"/>
        <dbReference type="ChEBI" id="CHEBI:15378"/>
        <dbReference type="ChEBI" id="CHEBI:15636"/>
        <dbReference type="ChEBI" id="CHEBI:57453"/>
        <dbReference type="ChEBI" id="CHEBI:57783"/>
        <dbReference type="ChEBI" id="CHEBI:58349"/>
        <dbReference type="ChEBI" id="CHEBI:65315"/>
        <dbReference type="ChEBI" id="CHEBI:74447"/>
        <dbReference type="EC" id="2.1.1.74"/>
    </reaction>
</comment>
<comment type="subcellular location">
    <subcellularLocation>
        <location evidence="10">Cytoplasm</location>
    </subcellularLocation>
</comment>
<dbReference type="OrthoDB" id="5288069at2"/>
<keyword evidence="8 10" id="KW-0521">NADP</keyword>
<gene>
    <name evidence="10" type="primary">trmFO</name>
    <name evidence="12" type="ORF">A11Q_2157</name>
</gene>
<proteinExistence type="inferred from homology"/>
<dbReference type="GO" id="GO:0005829">
    <property type="term" value="C:cytosol"/>
    <property type="evidence" value="ECO:0007669"/>
    <property type="project" value="TreeGrafter"/>
</dbReference>
<comment type="cofactor">
    <cofactor evidence="1 10">
        <name>FAD</name>
        <dbReference type="ChEBI" id="CHEBI:57692"/>
    </cofactor>
</comment>
<dbReference type="GO" id="GO:0047151">
    <property type="term" value="F:tRNA (uracil(54)-C5)-methyltransferase activity, 5,10-methylenetetrahydrofolate-dependent"/>
    <property type="evidence" value="ECO:0007669"/>
    <property type="project" value="UniProtKB-UniRule"/>
</dbReference>
<accession>M4VAX3</accession>
<dbReference type="Gene3D" id="3.50.50.60">
    <property type="entry name" value="FAD/NAD(P)-binding domain"/>
    <property type="match status" value="2"/>
</dbReference>
<keyword evidence="9 10" id="KW-0520">NAD</keyword>
<dbReference type="KEGG" id="bex:A11Q_2157"/>
<feature type="domain" description="MnmG N-terminal" evidence="11">
    <location>
        <begin position="10"/>
        <end position="373"/>
    </location>
</feature>
<evidence type="ECO:0000313" key="12">
    <source>
        <dbReference type="EMBL" id="AGH96373.1"/>
    </source>
</evidence>
<evidence type="ECO:0000256" key="1">
    <source>
        <dbReference type="ARBA" id="ARBA00001974"/>
    </source>
</evidence>
<keyword evidence="4 10" id="KW-0285">Flavoprotein</keyword>
<keyword evidence="7 10" id="KW-0274">FAD</keyword>
<keyword evidence="5 10" id="KW-0808">Transferase</keyword>
<dbReference type="EMBL" id="CP003537">
    <property type="protein sequence ID" value="AGH96373.1"/>
    <property type="molecule type" value="Genomic_DNA"/>
</dbReference>
<keyword evidence="6 10" id="KW-0819">tRNA processing</keyword>
<evidence type="ECO:0000256" key="5">
    <source>
        <dbReference type="ARBA" id="ARBA00022679"/>
    </source>
</evidence>
<dbReference type="STRING" id="1184267.A11Q_2157"/>
<evidence type="ECO:0000256" key="2">
    <source>
        <dbReference type="ARBA" id="ARBA00022490"/>
    </source>
</evidence>
<dbReference type="InterPro" id="IPR040131">
    <property type="entry name" value="MnmG_N"/>
</dbReference>
<dbReference type="NCBIfam" id="NF003739">
    <property type="entry name" value="PRK05335.1"/>
    <property type="match status" value="1"/>
</dbReference>
<dbReference type="InterPro" id="IPR004417">
    <property type="entry name" value="TrmFO"/>
</dbReference>
<dbReference type="NCBIfam" id="TIGR00137">
    <property type="entry name" value="gid_trmFO"/>
    <property type="match status" value="1"/>
</dbReference>
<evidence type="ECO:0000256" key="8">
    <source>
        <dbReference type="ARBA" id="ARBA00022857"/>
    </source>
</evidence>
<evidence type="ECO:0000259" key="11">
    <source>
        <dbReference type="Pfam" id="PF01134"/>
    </source>
</evidence>
<comment type="function">
    <text evidence="10">Catalyzes the folate-dependent formation of 5-methyl-uridine at position 54 (M-5-U54) in all tRNAs.</text>
</comment>
<dbReference type="Pfam" id="PF01134">
    <property type="entry name" value="GIDA"/>
    <property type="match status" value="1"/>
</dbReference>
<evidence type="ECO:0000256" key="10">
    <source>
        <dbReference type="HAMAP-Rule" id="MF_01037"/>
    </source>
</evidence>
<dbReference type="GO" id="GO:0030488">
    <property type="term" value="P:tRNA methylation"/>
    <property type="evidence" value="ECO:0007669"/>
    <property type="project" value="TreeGrafter"/>
</dbReference>
<evidence type="ECO:0000256" key="7">
    <source>
        <dbReference type="ARBA" id="ARBA00022827"/>
    </source>
</evidence>
<dbReference type="HOGENOM" id="CLU_033057_1_0_7"/>
<dbReference type="EC" id="2.1.1.74" evidence="10"/>
<dbReference type="GO" id="GO:0002098">
    <property type="term" value="P:tRNA wobble uridine modification"/>
    <property type="evidence" value="ECO:0007669"/>
    <property type="project" value="TreeGrafter"/>
</dbReference>
<sequence>MISESTSKNITVVGAGLAGSECALQLAQFGFDVVLYEMRGVKNTPAHKTDHFAELVCSNSFGSLSEVSAPGQLKWEAEHLGSFILKAAKEFAVPAGQALGIDRERFAAKVTELVNSHPKITVKRDVVTSLDQIPRPAVIATGPLTDEGLAASLQQHFGDEFLYFFDAIAPIIDADSINTDIAWKADRYDKGTPDYYNCPLDKEQYFNFINEIKAARKIEPKHFESTEFFEGCMPIEAMIDRGDQTLRFGPMKPVGLTNPKTGRYPFAAVQLRQDNKEGTAYNIVGFQTRMAYGEQTRIFRMIPGLENAEFLKLGSIHRNMYINSPKRLNRDLSSKNDPWLFFAGQITGVEGYFESTCIGLLVARFLRQKLQDQSFSPPPRTSAMGSLLEAITDPFREKNFQPTNINFGLLPPLADSIKDKKEKKTQQVRLAQEALRSWSN</sequence>
<dbReference type="PANTHER" id="PTHR11806">
    <property type="entry name" value="GLUCOSE INHIBITED DIVISION PROTEIN A"/>
    <property type="match status" value="1"/>
</dbReference>
<evidence type="ECO:0000256" key="4">
    <source>
        <dbReference type="ARBA" id="ARBA00022630"/>
    </source>
</evidence>
<feature type="binding site" evidence="10">
    <location>
        <begin position="14"/>
        <end position="19"/>
    </location>
    <ligand>
        <name>FAD</name>
        <dbReference type="ChEBI" id="CHEBI:57692"/>
    </ligand>
</feature>
<dbReference type="PATRIC" id="fig|1184267.3.peg.2184"/>
<comment type="similarity">
    <text evidence="10">Belongs to the MnmG family. TrmFO subfamily.</text>
</comment>
<protein>
    <recommendedName>
        <fullName evidence="10">Methylenetetrahydrofolate--tRNA-(uracil-5-)-methyltransferase TrmFO</fullName>
        <ecNumber evidence="10">2.1.1.74</ecNumber>
    </recommendedName>
    <alternativeName>
        <fullName evidence="10">Folate-dependent tRNA (uracil-5-)-methyltransferase</fullName>
    </alternativeName>
    <alternativeName>
        <fullName evidence="10">Folate-dependent tRNA(M-5-U54)-methyltransferase</fullName>
    </alternativeName>
</protein>
<keyword evidence="3 10" id="KW-0489">Methyltransferase</keyword>
<dbReference type="PANTHER" id="PTHR11806:SF2">
    <property type="entry name" value="METHYLENETETRAHYDROFOLATE--TRNA-(URACIL-5-)-METHYLTRANSFERASE TRMFO"/>
    <property type="match status" value="1"/>
</dbReference>
<name>M4VAX3_9BACT</name>